<sequence>MRFLVITNAPTLLQDSKHVAYDPYVREMNIWCKYVDEFTIVSPTTYNAELLVSSFNKQPKVISVNGFSFTSFSNSIKSVLYIPQILFKVFRACKKTDHIHLRCPGNIGLLGCFVQILFPKKPKTAKYAGNWDPKAKQPLSYKLQKWILSNTFLTKNMQVLVYGQWEKQTKNIKPFFTASFYKNEIEDLKPKDYTKTLHMVFVGSLVEGKHPLFTIKLVEQLIKQGKRICLNMYGNGVLKQELQDYIDYKNLKTSVFLHGNQTKEVIKTALKQAHFSILPSKSEGWPKAIAEAMFFGVIPIATKVSCVPYMLDYGKRGILIDLNLKTAIQLILHYLASENLTEISDQAAQWSQQYTLDVFEADIKTLLH</sequence>
<evidence type="ECO:0000313" key="3">
    <source>
        <dbReference type="EMBL" id="TXE12020.1"/>
    </source>
</evidence>
<evidence type="ECO:0000313" key="4">
    <source>
        <dbReference type="Proteomes" id="UP000321790"/>
    </source>
</evidence>
<evidence type="ECO:0000259" key="2">
    <source>
        <dbReference type="Pfam" id="PF00534"/>
    </source>
</evidence>
<dbReference type="RefSeq" id="WP_147134148.1">
    <property type="nucleotide sequence ID" value="NZ_VOSC01000019.1"/>
</dbReference>
<evidence type="ECO:0000256" key="1">
    <source>
        <dbReference type="ARBA" id="ARBA00022679"/>
    </source>
</evidence>
<dbReference type="PANTHER" id="PTHR46401:SF2">
    <property type="entry name" value="GLYCOSYLTRANSFERASE WBBK-RELATED"/>
    <property type="match status" value="1"/>
</dbReference>
<dbReference type="InterPro" id="IPR001296">
    <property type="entry name" value="Glyco_trans_1"/>
</dbReference>
<dbReference type="OrthoDB" id="1395864at2"/>
<name>A0A5C7ATH9_9FLAO</name>
<protein>
    <submittedName>
        <fullName evidence="3">Glycosyltransferase</fullName>
    </submittedName>
</protein>
<dbReference type="AlphaFoldDB" id="A0A5C7ATH9"/>
<proteinExistence type="predicted"/>
<keyword evidence="1 3" id="KW-0808">Transferase</keyword>
<dbReference type="PANTHER" id="PTHR46401">
    <property type="entry name" value="GLYCOSYLTRANSFERASE WBBK-RELATED"/>
    <property type="match status" value="1"/>
</dbReference>
<reference evidence="4" key="1">
    <citation type="submission" date="2019-08" db="EMBL/GenBank/DDBJ databases">
        <title>Seonamhaeicola sediminis sp. nov., isolated from marine sediment.</title>
        <authorList>
            <person name="Cao W.R."/>
        </authorList>
    </citation>
    <scope>NUCLEOTIDE SEQUENCE [LARGE SCALE GENOMIC DNA]</scope>
    <source>
        <strain evidence="4">Gy8</strain>
    </source>
</reference>
<dbReference type="Pfam" id="PF00534">
    <property type="entry name" value="Glycos_transf_1"/>
    <property type="match status" value="1"/>
</dbReference>
<gene>
    <name evidence="3" type="ORF">FUA26_08130</name>
</gene>
<keyword evidence="4" id="KW-1185">Reference proteome</keyword>
<dbReference type="SUPFAM" id="SSF53756">
    <property type="entry name" value="UDP-Glycosyltransferase/glycogen phosphorylase"/>
    <property type="match status" value="1"/>
</dbReference>
<dbReference type="EMBL" id="VOSC01000019">
    <property type="protein sequence ID" value="TXE12020.1"/>
    <property type="molecule type" value="Genomic_DNA"/>
</dbReference>
<feature type="domain" description="Glycosyl transferase family 1" evidence="2">
    <location>
        <begin position="193"/>
        <end position="338"/>
    </location>
</feature>
<dbReference type="Proteomes" id="UP000321790">
    <property type="component" value="Unassembled WGS sequence"/>
</dbReference>
<accession>A0A5C7ATH9</accession>
<comment type="caution">
    <text evidence="3">The sequence shown here is derived from an EMBL/GenBank/DDBJ whole genome shotgun (WGS) entry which is preliminary data.</text>
</comment>
<dbReference type="GO" id="GO:0016757">
    <property type="term" value="F:glycosyltransferase activity"/>
    <property type="evidence" value="ECO:0007669"/>
    <property type="project" value="InterPro"/>
</dbReference>
<organism evidence="3 4">
    <name type="scientific">Seonamhaeicola algicola</name>
    <dbReference type="NCBI Taxonomy" id="1719036"/>
    <lineage>
        <taxon>Bacteria</taxon>
        <taxon>Pseudomonadati</taxon>
        <taxon>Bacteroidota</taxon>
        <taxon>Flavobacteriia</taxon>
        <taxon>Flavobacteriales</taxon>
        <taxon>Flavobacteriaceae</taxon>
    </lineage>
</organism>
<dbReference type="Gene3D" id="3.40.50.2000">
    <property type="entry name" value="Glycogen Phosphorylase B"/>
    <property type="match status" value="1"/>
</dbReference>
<dbReference type="GO" id="GO:0009103">
    <property type="term" value="P:lipopolysaccharide biosynthetic process"/>
    <property type="evidence" value="ECO:0007669"/>
    <property type="project" value="TreeGrafter"/>
</dbReference>